<comment type="caution">
    <text evidence="1">The sequence shown here is derived from an EMBL/GenBank/DDBJ whole genome shotgun (WGS) entry which is preliminary data.</text>
</comment>
<organism evidence="1 2">
    <name type="scientific">Elysia marginata</name>
    <dbReference type="NCBI Taxonomy" id="1093978"/>
    <lineage>
        <taxon>Eukaryota</taxon>
        <taxon>Metazoa</taxon>
        <taxon>Spiralia</taxon>
        <taxon>Lophotrochozoa</taxon>
        <taxon>Mollusca</taxon>
        <taxon>Gastropoda</taxon>
        <taxon>Heterobranchia</taxon>
        <taxon>Euthyneura</taxon>
        <taxon>Panpulmonata</taxon>
        <taxon>Sacoglossa</taxon>
        <taxon>Placobranchoidea</taxon>
        <taxon>Plakobranchidae</taxon>
        <taxon>Elysia</taxon>
    </lineage>
</organism>
<evidence type="ECO:0000313" key="1">
    <source>
        <dbReference type="EMBL" id="GFR86289.1"/>
    </source>
</evidence>
<dbReference type="EMBL" id="BMAT01012117">
    <property type="protein sequence ID" value="GFR86289.1"/>
    <property type="molecule type" value="Genomic_DNA"/>
</dbReference>
<gene>
    <name evidence="1" type="ORF">ElyMa_006048800</name>
</gene>
<protein>
    <submittedName>
        <fullName evidence="1">Uncharacterized protein</fullName>
    </submittedName>
</protein>
<evidence type="ECO:0000313" key="2">
    <source>
        <dbReference type="Proteomes" id="UP000762676"/>
    </source>
</evidence>
<dbReference type="AlphaFoldDB" id="A0AAV4GM02"/>
<dbReference type="Proteomes" id="UP000762676">
    <property type="component" value="Unassembled WGS sequence"/>
</dbReference>
<sequence>MAYLYSLSLDLGYGSSFANTADHVCSRRLNKSGAMASHGRCPDLGETGRLCQSGRSPLVPSPWRAWANNIITSYISSIKVAATAVAAKTTWKRVEG</sequence>
<keyword evidence="2" id="KW-1185">Reference proteome</keyword>
<reference evidence="1 2" key="1">
    <citation type="journal article" date="2021" name="Elife">
        <title>Chloroplast acquisition without the gene transfer in kleptoplastic sea slugs, Plakobranchus ocellatus.</title>
        <authorList>
            <person name="Maeda T."/>
            <person name="Takahashi S."/>
            <person name="Yoshida T."/>
            <person name="Shimamura S."/>
            <person name="Takaki Y."/>
            <person name="Nagai Y."/>
            <person name="Toyoda A."/>
            <person name="Suzuki Y."/>
            <person name="Arimoto A."/>
            <person name="Ishii H."/>
            <person name="Satoh N."/>
            <person name="Nishiyama T."/>
            <person name="Hasebe M."/>
            <person name="Maruyama T."/>
            <person name="Minagawa J."/>
            <person name="Obokata J."/>
            <person name="Shigenobu S."/>
        </authorList>
    </citation>
    <scope>NUCLEOTIDE SEQUENCE [LARGE SCALE GENOMIC DNA]</scope>
</reference>
<proteinExistence type="predicted"/>
<name>A0AAV4GM02_9GAST</name>
<accession>A0AAV4GM02</accession>